<sequence length="22" mass="2642">MCVCVYYVCVCVWVLECLCRRV</sequence>
<dbReference type="AlphaFoldDB" id="A0A0E9TVB8"/>
<organism evidence="1">
    <name type="scientific">Anguilla anguilla</name>
    <name type="common">European freshwater eel</name>
    <name type="synonym">Muraena anguilla</name>
    <dbReference type="NCBI Taxonomy" id="7936"/>
    <lineage>
        <taxon>Eukaryota</taxon>
        <taxon>Metazoa</taxon>
        <taxon>Chordata</taxon>
        <taxon>Craniata</taxon>
        <taxon>Vertebrata</taxon>
        <taxon>Euteleostomi</taxon>
        <taxon>Actinopterygii</taxon>
        <taxon>Neopterygii</taxon>
        <taxon>Teleostei</taxon>
        <taxon>Anguilliformes</taxon>
        <taxon>Anguillidae</taxon>
        <taxon>Anguilla</taxon>
    </lineage>
</organism>
<dbReference type="EMBL" id="GBXM01051066">
    <property type="protein sequence ID" value="JAH57511.1"/>
    <property type="molecule type" value="Transcribed_RNA"/>
</dbReference>
<proteinExistence type="predicted"/>
<accession>A0A0E9TVB8</accession>
<protein>
    <submittedName>
        <fullName evidence="1">Uncharacterized protein</fullName>
    </submittedName>
</protein>
<reference evidence="1" key="1">
    <citation type="submission" date="2014-11" db="EMBL/GenBank/DDBJ databases">
        <authorList>
            <person name="Amaro Gonzalez C."/>
        </authorList>
    </citation>
    <scope>NUCLEOTIDE SEQUENCE</scope>
</reference>
<evidence type="ECO:0000313" key="1">
    <source>
        <dbReference type="EMBL" id="JAH57511.1"/>
    </source>
</evidence>
<reference evidence="1" key="2">
    <citation type="journal article" date="2015" name="Fish Shellfish Immunol.">
        <title>Early steps in the European eel (Anguilla anguilla)-Vibrio vulnificus interaction in the gills: Role of the RtxA13 toxin.</title>
        <authorList>
            <person name="Callol A."/>
            <person name="Pajuelo D."/>
            <person name="Ebbesson L."/>
            <person name="Teles M."/>
            <person name="MacKenzie S."/>
            <person name="Amaro C."/>
        </authorList>
    </citation>
    <scope>NUCLEOTIDE SEQUENCE</scope>
</reference>
<name>A0A0E9TVB8_ANGAN</name>